<evidence type="ECO:0000313" key="6">
    <source>
        <dbReference type="Proteomes" id="UP000499080"/>
    </source>
</evidence>
<dbReference type="OrthoDB" id="5377312at2759"/>
<evidence type="ECO:0000256" key="3">
    <source>
        <dbReference type="ARBA" id="ARBA00023242"/>
    </source>
</evidence>
<gene>
    <name evidence="5" type="ORF">AVEN_104540_1</name>
</gene>
<feature type="region of interest" description="Disordered" evidence="4">
    <location>
        <begin position="1"/>
        <end position="32"/>
    </location>
</feature>
<feature type="region of interest" description="Disordered" evidence="4">
    <location>
        <begin position="139"/>
        <end position="197"/>
    </location>
</feature>
<evidence type="ECO:0000256" key="4">
    <source>
        <dbReference type="SAM" id="MobiDB-lite"/>
    </source>
</evidence>
<protein>
    <recommendedName>
        <fullName evidence="7">DNA-directed RNA polymerase III subunit</fullName>
    </recommendedName>
</protein>
<feature type="compositionally biased region" description="Acidic residues" evidence="4">
    <location>
        <begin position="144"/>
        <end position="172"/>
    </location>
</feature>
<dbReference type="AlphaFoldDB" id="A0A4Y2GVC2"/>
<accession>A0A4Y2GVC2</accession>
<dbReference type="Proteomes" id="UP000499080">
    <property type="component" value="Unassembled WGS sequence"/>
</dbReference>
<reference evidence="5 6" key="1">
    <citation type="journal article" date="2019" name="Sci. Rep.">
        <title>Orb-weaving spider Araneus ventricosus genome elucidates the spidroin gene catalogue.</title>
        <authorList>
            <person name="Kono N."/>
            <person name="Nakamura H."/>
            <person name="Ohtoshi R."/>
            <person name="Moran D.A.P."/>
            <person name="Shinohara A."/>
            <person name="Yoshida Y."/>
            <person name="Fujiwara M."/>
            <person name="Mori M."/>
            <person name="Tomita M."/>
            <person name="Arakawa K."/>
        </authorList>
    </citation>
    <scope>NUCLEOTIDE SEQUENCE [LARGE SCALE GENOMIC DNA]</scope>
</reference>
<comment type="caution">
    <text evidence="5">The sequence shown here is derived from an EMBL/GenBank/DDBJ whole genome shotgun (WGS) entry which is preliminary data.</text>
</comment>
<evidence type="ECO:0008006" key="7">
    <source>
        <dbReference type="Google" id="ProtNLM"/>
    </source>
</evidence>
<keyword evidence="6" id="KW-1185">Reference proteome</keyword>
<evidence type="ECO:0000313" key="5">
    <source>
        <dbReference type="EMBL" id="GBM57473.1"/>
    </source>
</evidence>
<organism evidence="5 6">
    <name type="scientific">Araneus ventricosus</name>
    <name type="common">Orbweaver spider</name>
    <name type="synonym">Epeira ventricosa</name>
    <dbReference type="NCBI Taxonomy" id="182803"/>
    <lineage>
        <taxon>Eukaryota</taxon>
        <taxon>Metazoa</taxon>
        <taxon>Ecdysozoa</taxon>
        <taxon>Arthropoda</taxon>
        <taxon>Chelicerata</taxon>
        <taxon>Arachnida</taxon>
        <taxon>Araneae</taxon>
        <taxon>Araneomorphae</taxon>
        <taxon>Entelegynae</taxon>
        <taxon>Araneoidea</taxon>
        <taxon>Araneidae</taxon>
        <taxon>Araneus</taxon>
    </lineage>
</organism>
<dbReference type="PANTHER" id="PTHR15367">
    <property type="entry name" value="DNA-DIRECTED RNA POLYMERASE III"/>
    <property type="match status" value="1"/>
</dbReference>
<proteinExistence type="inferred from homology"/>
<dbReference type="GO" id="GO:0005666">
    <property type="term" value="C:RNA polymerase III complex"/>
    <property type="evidence" value="ECO:0007669"/>
    <property type="project" value="TreeGrafter"/>
</dbReference>
<dbReference type="InterPro" id="IPR024661">
    <property type="entry name" value="RNA_pol_III_Rpc31"/>
</dbReference>
<comment type="subcellular location">
    <subcellularLocation>
        <location evidence="1">Nucleus</location>
    </subcellularLocation>
</comment>
<dbReference type="GO" id="GO:0006383">
    <property type="term" value="P:transcription by RNA polymerase III"/>
    <property type="evidence" value="ECO:0007669"/>
    <property type="project" value="InterPro"/>
</dbReference>
<keyword evidence="3" id="KW-0539">Nucleus</keyword>
<sequence length="197" mass="22744">MGGRGRGRGRGSIPFRRTGFSSDDILPPLNQPPPIYPPLQFKPIPLLTGKKILYTLTLKQEIRSSFKESGYYVPPVCMKKDIERYTDKYQQIHAADQVAWDKKLFPKELFEQPPKKKKKVAKAKKKEVAIVEKLEVLEAKEQAGDTEDEEEKEEEGEEVMEENEEELEEETDYALSYFDNGESYLDEEDDNADEGYE</sequence>
<dbReference type="PANTHER" id="PTHR15367:SF2">
    <property type="entry name" value="DNA-DIRECTED RNA POLYMERASE III SUBUNIT"/>
    <property type="match status" value="1"/>
</dbReference>
<dbReference type="EMBL" id="BGPR01001595">
    <property type="protein sequence ID" value="GBM57473.1"/>
    <property type="molecule type" value="Genomic_DNA"/>
</dbReference>
<evidence type="ECO:0000256" key="1">
    <source>
        <dbReference type="ARBA" id="ARBA00004123"/>
    </source>
</evidence>
<comment type="similarity">
    <text evidence="2">Belongs to the eukaryotic RPC7 RNA polymerase subunit family.</text>
</comment>
<evidence type="ECO:0000256" key="2">
    <source>
        <dbReference type="ARBA" id="ARBA00008352"/>
    </source>
</evidence>
<dbReference type="Pfam" id="PF11705">
    <property type="entry name" value="RNA_pol_3_Rpc31"/>
    <property type="match status" value="1"/>
</dbReference>
<name>A0A4Y2GVC2_ARAVE</name>
<feature type="compositionally biased region" description="Acidic residues" evidence="4">
    <location>
        <begin position="184"/>
        <end position="197"/>
    </location>
</feature>